<feature type="region of interest" description="Disordered" evidence="1">
    <location>
        <begin position="21"/>
        <end position="69"/>
    </location>
</feature>
<dbReference type="Proteomes" id="UP001164746">
    <property type="component" value="Chromosome 11"/>
</dbReference>
<keyword evidence="3" id="KW-1185">Reference proteome</keyword>
<name>A0ABY7FC63_MYAAR</name>
<evidence type="ECO:0000256" key="1">
    <source>
        <dbReference type="SAM" id="MobiDB-lite"/>
    </source>
</evidence>
<accession>A0ABY7FC63</accession>
<dbReference type="EMBL" id="CP111022">
    <property type="protein sequence ID" value="WAR19720.1"/>
    <property type="molecule type" value="Genomic_DNA"/>
</dbReference>
<evidence type="ECO:0000313" key="3">
    <source>
        <dbReference type="Proteomes" id="UP001164746"/>
    </source>
</evidence>
<organism evidence="2 3">
    <name type="scientific">Mya arenaria</name>
    <name type="common">Soft-shell clam</name>
    <dbReference type="NCBI Taxonomy" id="6604"/>
    <lineage>
        <taxon>Eukaryota</taxon>
        <taxon>Metazoa</taxon>
        <taxon>Spiralia</taxon>
        <taxon>Lophotrochozoa</taxon>
        <taxon>Mollusca</taxon>
        <taxon>Bivalvia</taxon>
        <taxon>Autobranchia</taxon>
        <taxon>Heteroconchia</taxon>
        <taxon>Euheterodonta</taxon>
        <taxon>Imparidentia</taxon>
        <taxon>Neoheterodontei</taxon>
        <taxon>Myida</taxon>
        <taxon>Myoidea</taxon>
        <taxon>Myidae</taxon>
        <taxon>Mya</taxon>
    </lineage>
</organism>
<evidence type="ECO:0000313" key="2">
    <source>
        <dbReference type="EMBL" id="WAR19720.1"/>
    </source>
</evidence>
<feature type="compositionally biased region" description="Polar residues" evidence="1">
    <location>
        <begin position="37"/>
        <end position="46"/>
    </location>
</feature>
<proteinExistence type="predicted"/>
<sequence length="95" mass="10020">MEQTHTGSRLQEAGGLFVASTATLPDPVSRSVPVTPVGNTTTSGDNVRTPPVPPSSRPTPQPPRNDVAQGTSTTFVNMAFIHFVLAGLRLPRTKV</sequence>
<feature type="compositionally biased region" description="Pro residues" evidence="1">
    <location>
        <begin position="50"/>
        <end position="63"/>
    </location>
</feature>
<reference evidence="2" key="1">
    <citation type="submission" date="2022-11" db="EMBL/GenBank/DDBJ databases">
        <title>Centuries of genome instability and evolution in soft-shell clam transmissible cancer (bioRxiv).</title>
        <authorList>
            <person name="Hart S.F.M."/>
            <person name="Yonemitsu M.A."/>
            <person name="Giersch R.M."/>
            <person name="Beal B.F."/>
            <person name="Arriagada G."/>
            <person name="Davis B.W."/>
            <person name="Ostrander E.A."/>
            <person name="Goff S.P."/>
            <person name="Metzger M.J."/>
        </authorList>
    </citation>
    <scope>NUCLEOTIDE SEQUENCE</scope>
    <source>
        <strain evidence="2">MELC-2E11</strain>
        <tissue evidence="2">Siphon/mantle</tissue>
    </source>
</reference>
<gene>
    <name evidence="2" type="ORF">MAR_001558</name>
</gene>
<protein>
    <submittedName>
        <fullName evidence="2">Uncharacterized protein</fullName>
    </submittedName>
</protein>